<feature type="domain" description="Stonustoxin-like helical" evidence="2">
    <location>
        <begin position="307"/>
        <end position="400"/>
    </location>
</feature>
<protein>
    <recommendedName>
        <fullName evidence="5">SNTX thioredoxin-like domain-containing protein</fullName>
    </recommendedName>
</protein>
<dbReference type="InterPro" id="IPR040581">
    <property type="entry name" value="Thioredoxin_11"/>
</dbReference>
<feature type="domain" description="SNTX thioredoxin-like" evidence="1">
    <location>
        <begin position="418"/>
        <end position="519"/>
    </location>
</feature>
<accession>A0A8B9GUI6</accession>
<dbReference type="Pfam" id="PF21109">
    <property type="entry name" value="Stonustoxin_helical"/>
    <property type="match status" value="1"/>
</dbReference>
<dbReference type="AlphaFoldDB" id="A0A8B9GUI6"/>
<evidence type="ECO:0008006" key="5">
    <source>
        <dbReference type="Google" id="ProtNLM"/>
    </source>
</evidence>
<proteinExistence type="predicted"/>
<dbReference type="Ensembl" id="ENSAMXT00005003590.1">
    <property type="protein sequence ID" value="ENSAMXP00005003139.1"/>
    <property type="gene ID" value="ENSAMXG00005001934.1"/>
</dbReference>
<dbReference type="Pfam" id="PF18078">
    <property type="entry name" value="Thioredoxin_11"/>
    <property type="match status" value="1"/>
</dbReference>
<dbReference type="PANTHER" id="PTHR31594:SF15">
    <property type="entry name" value="VERRUCOTOXIN SUBUNIT BETA ISOFORM X1-RELATED"/>
    <property type="match status" value="1"/>
</dbReference>
<sequence length="673" mass="76153">MLGRVFQHGIIHDVKTQLLRGRIPKDDDDFDIVEVAAMGRPFQLGMAYDLRKHTLIPGLTLWNHEKLQDKISISDQYDTKFNLHSSDKSEDETSNLKVNGSLKIAAKLGIVEFSGSGSYFTNNVKSDKRAKLTLGYHTTTKFKQLSMDHLTDVSYLSDLEETGATHVTVGILYGADAYFVFEKELKSDENKQEMEGVLTLKILNVPIVSLKVECEASGEKKDSKTVKSDEIRCTFYGDFKLNTNPCTLEESLEVYKKRPYMLGENGEHAVPLQVWLYPLSKIPKAEHPSDCLIRELSDSLITRLSHAIDRLNLVEGKLIDLISDESTKSFVSFLNKLQDMKQKFSHYKADIMTKLAHLLPLIRGYKSEESDLEDLLKRHDDSVFNSTAMDQWLEYRKMELDVLRTFLRQLREVGVNLNEDLHILLSDADIKNVVSFTFTSLEEPDEFLSQLSDSDEEGKAAEIKTWLTRGIIKSMRKKTVLFKDLKKSNNSKSTKFTVSHHRLHPGACIMLYEDGSDEAICFCPPAKPVFSATYDINHSSITVRLSPACAATSKRTLEFKPRTKENWKKLFIHQDEVKLTELESDNEYEIRCSAMGILQDLPVTSDIISSCLGLAHIYTHLHLALLQHEPGQSTYGCQIRATPAKIIRVIVSGAASRHSVHAGFYVTACKCLL</sequence>
<evidence type="ECO:0000259" key="2">
    <source>
        <dbReference type="Pfam" id="PF21109"/>
    </source>
</evidence>
<dbReference type="InterPro" id="IPR048997">
    <property type="entry name" value="Stonustoxin-like_helical"/>
</dbReference>
<dbReference type="Proteomes" id="UP000694621">
    <property type="component" value="Unplaced"/>
</dbReference>
<evidence type="ECO:0000259" key="1">
    <source>
        <dbReference type="Pfam" id="PF18078"/>
    </source>
</evidence>
<organism evidence="3 4">
    <name type="scientific">Astyanax mexicanus</name>
    <name type="common">Blind cave fish</name>
    <name type="synonym">Astyanax fasciatus mexicanus</name>
    <dbReference type="NCBI Taxonomy" id="7994"/>
    <lineage>
        <taxon>Eukaryota</taxon>
        <taxon>Metazoa</taxon>
        <taxon>Chordata</taxon>
        <taxon>Craniata</taxon>
        <taxon>Vertebrata</taxon>
        <taxon>Euteleostomi</taxon>
        <taxon>Actinopterygii</taxon>
        <taxon>Neopterygii</taxon>
        <taxon>Teleostei</taxon>
        <taxon>Ostariophysi</taxon>
        <taxon>Characiformes</taxon>
        <taxon>Characoidei</taxon>
        <taxon>Acestrorhamphidae</taxon>
        <taxon>Acestrorhamphinae</taxon>
        <taxon>Astyanax</taxon>
    </lineage>
</organism>
<dbReference type="PANTHER" id="PTHR31594">
    <property type="entry name" value="AIG1-TYPE G DOMAIN-CONTAINING PROTEIN"/>
    <property type="match status" value="1"/>
</dbReference>
<dbReference type="InterPro" id="IPR052090">
    <property type="entry name" value="Cytolytic_pore-forming_toxin"/>
</dbReference>
<name>A0A8B9GUI6_ASTMX</name>
<reference evidence="3" key="1">
    <citation type="submission" date="2025-08" db="UniProtKB">
        <authorList>
            <consortium name="Ensembl"/>
        </authorList>
    </citation>
    <scope>IDENTIFICATION</scope>
</reference>
<evidence type="ECO:0000313" key="4">
    <source>
        <dbReference type="Proteomes" id="UP000694621"/>
    </source>
</evidence>
<evidence type="ECO:0000313" key="3">
    <source>
        <dbReference type="Ensembl" id="ENSAMXP00005003139.1"/>
    </source>
</evidence>